<organism evidence="4 5">
    <name type="scientific">Chromobacterium violaceum</name>
    <dbReference type="NCBI Taxonomy" id="536"/>
    <lineage>
        <taxon>Bacteria</taxon>
        <taxon>Pseudomonadati</taxon>
        <taxon>Pseudomonadota</taxon>
        <taxon>Betaproteobacteria</taxon>
        <taxon>Neisseriales</taxon>
        <taxon>Chromobacteriaceae</taxon>
        <taxon>Chromobacterium</taxon>
    </lineage>
</organism>
<dbReference type="GO" id="GO:0015074">
    <property type="term" value="P:DNA integration"/>
    <property type="evidence" value="ECO:0007669"/>
    <property type="project" value="InterPro"/>
</dbReference>
<name>A0A3S4HML5_CHRVL</name>
<dbReference type="Proteomes" id="UP000275777">
    <property type="component" value="Chromosome"/>
</dbReference>
<dbReference type="AlphaFoldDB" id="A0A3S4HML5"/>
<dbReference type="GO" id="GO:0003677">
    <property type="term" value="F:DNA binding"/>
    <property type="evidence" value="ECO:0007669"/>
    <property type="project" value="InterPro"/>
</dbReference>
<keyword evidence="1" id="KW-0233">DNA recombination</keyword>
<dbReference type="InterPro" id="IPR013762">
    <property type="entry name" value="Integrase-like_cat_sf"/>
</dbReference>
<feature type="region of interest" description="Disordered" evidence="2">
    <location>
        <begin position="59"/>
        <end position="80"/>
    </location>
</feature>
<dbReference type="InterPro" id="IPR002104">
    <property type="entry name" value="Integrase_catalytic"/>
</dbReference>
<proteinExistence type="predicted"/>
<dbReference type="GO" id="GO:0006310">
    <property type="term" value="P:DNA recombination"/>
    <property type="evidence" value="ECO:0007669"/>
    <property type="project" value="UniProtKB-KW"/>
</dbReference>
<accession>A0A3S4HML5</accession>
<evidence type="ECO:0000256" key="2">
    <source>
        <dbReference type="SAM" id="MobiDB-lite"/>
    </source>
</evidence>
<protein>
    <submittedName>
        <fullName evidence="4">Site-specific tyrosine recombinase XerC</fullName>
    </submittedName>
</protein>
<sequence length="80" mass="9100">MFGRAQAAAPNEEIRAKLRAASTHWLRHTAASHQLEAGVPLLLVSQNLRHASIQTTRRYLHSEEDARHEASRLHKLKRDS</sequence>
<dbReference type="SUPFAM" id="SSF56349">
    <property type="entry name" value="DNA breaking-rejoining enzymes"/>
    <property type="match status" value="1"/>
</dbReference>
<dbReference type="InterPro" id="IPR011010">
    <property type="entry name" value="DNA_brk_join_enz"/>
</dbReference>
<reference evidence="4 5" key="1">
    <citation type="submission" date="2018-12" db="EMBL/GenBank/DDBJ databases">
        <authorList>
            <consortium name="Pathogen Informatics"/>
        </authorList>
    </citation>
    <scope>NUCLEOTIDE SEQUENCE [LARGE SCALE GENOMIC DNA]</scope>
    <source>
        <strain evidence="4 5">NCTC9695</strain>
    </source>
</reference>
<dbReference type="Pfam" id="PF00589">
    <property type="entry name" value="Phage_integrase"/>
    <property type="match status" value="1"/>
</dbReference>
<feature type="compositionally biased region" description="Basic and acidic residues" evidence="2">
    <location>
        <begin position="60"/>
        <end position="80"/>
    </location>
</feature>
<feature type="domain" description="Tyr recombinase" evidence="3">
    <location>
        <begin position="1"/>
        <end position="74"/>
    </location>
</feature>
<gene>
    <name evidence="4" type="ORF">NCTC9695_03366</name>
</gene>
<dbReference type="Gene3D" id="1.10.443.10">
    <property type="entry name" value="Intergrase catalytic core"/>
    <property type="match status" value="1"/>
</dbReference>
<evidence type="ECO:0000313" key="5">
    <source>
        <dbReference type="Proteomes" id="UP000275777"/>
    </source>
</evidence>
<evidence type="ECO:0000256" key="1">
    <source>
        <dbReference type="ARBA" id="ARBA00023172"/>
    </source>
</evidence>
<evidence type="ECO:0000313" key="4">
    <source>
        <dbReference type="EMBL" id="VEB42912.1"/>
    </source>
</evidence>
<dbReference type="PROSITE" id="PS51898">
    <property type="entry name" value="TYR_RECOMBINASE"/>
    <property type="match status" value="1"/>
</dbReference>
<dbReference type="EMBL" id="LR134182">
    <property type="protein sequence ID" value="VEB42912.1"/>
    <property type="molecule type" value="Genomic_DNA"/>
</dbReference>
<evidence type="ECO:0000259" key="3">
    <source>
        <dbReference type="PROSITE" id="PS51898"/>
    </source>
</evidence>
<dbReference type="CDD" id="cd00397">
    <property type="entry name" value="DNA_BRE_C"/>
    <property type="match status" value="1"/>
</dbReference>